<evidence type="ECO:0000256" key="1">
    <source>
        <dbReference type="ARBA" id="ARBA00004571"/>
    </source>
</evidence>
<dbReference type="EMBL" id="PXOQ01000007">
    <property type="protein sequence ID" value="PSG90652.1"/>
    <property type="molecule type" value="Genomic_DNA"/>
</dbReference>
<protein>
    <submittedName>
        <fullName evidence="13">SusC/RagA family TonB-linked outer membrane protein</fullName>
    </submittedName>
</protein>
<comment type="subcellular location">
    <subcellularLocation>
        <location evidence="1 8">Cell outer membrane</location>
        <topology evidence="1 8">Multi-pass membrane protein</topology>
    </subcellularLocation>
</comment>
<keyword evidence="14" id="KW-1185">Reference proteome</keyword>
<keyword evidence="4 8" id="KW-0812">Transmembrane</keyword>
<dbReference type="Pfam" id="PF13715">
    <property type="entry name" value="CarbopepD_reg_2"/>
    <property type="match status" value="1"/>
</dbReference>
<gene>
    <name evidence="13" type="ORF">C7H52_05065</name>
</gene>
<dbReference type="InterPro" id="IPR036942">
    <property type="entry name" value="Beta-barrel_TonB_sf"/>
</dbReference>
<evidence type="ECO:0000256" key="5">
    <source>
        <dbReference type="ARBA" id="ARBA00023077"/>
    </source>
</evidence>
<dbReference type="InterPro" id="IPR037066">
    <property type="entry name" value="Plug_dom_sf"/>
</dbReference>
<keyword evidence="5 9" id="KW-0798">TonB box</keyword>
<dbReference type="Gene3D" id="2.60.40.1120">
    <property type="entry name" value="Carboxypeptidase-like, regulatory domain"/>
    <property type="match status" value="1"/>
</dbReference>
<dbReference type="InterPro" id="IPR012910">
    <property type="entry name" value="Plug_dom"/>
</dbReference>
<dbReference type="InterPro" id="IPR039426">
    <property type="entry name" value="TonB-dep_rcpt-like"/>
</dbReference>
<feature type="domain" description="TonB-dependent receptor-like beta-barrel" evidence="11">
    <location>
        <begin position="456"/>
        <end position="823"/>
    </location>
</feature>
<dbReference type="GO" id="GO:0009279">
    <property type="term" value="C:cell outer membrane"/>
    <property type="evidence" value="ECO:0007669"/>
    <property type="project" value="UniProtKB-SubCell"/>
</dbReference>
<dbReference type="Proteomes" id="UP000238426">
    <property type="component" value="Unassembled WGS sequence"/>
</dbReference>
<evidence type="ECO:0000313" key="14">
    <source>
        <dbReference type="Proteomes" id="UP000238426"/>
    </source>
</evidence>
<dbReference type="InterPro" id="IPR008969">
    <property type="entry name" value="CarboxyPept-like_regulatory"/>
</dbReference>
<dbReference type="NCBIfam" id="TIGR04057">
    <property type="entry name" value="SusC_RagA_signa"/>
    <property type="match status" value="1"/>
</dbReference>
<evidence type="ECO:0000256" key="9">
    <source>
        <dbReference type="RuleBase" id="RU003357"/>
    </source>
</evidence>
<comment type="similarity">
    <text evidence="8 9">Belongs to the TonB-dependent receptor family.</text>
</comment>
<keyword evidence="10" id="KW-0732">Signal</keyword>
<dbReference type="PROSITE" id="PS52016">
    <property type="entry name" value="TONB_DEPENDENT_REC_3"/>
    <property type="match status" value="1"/>
</dbReference>
<keyword evidence="7 8" id="KW-0998">Cell outer membrane</keyword>
<evidence type="ECO:0000256" key="10">
    <source>
        <dbReference type="SAM" id="SignalP"/>
    </source>
</evidence>
<evidence type="ECO:0000313" key="13">
    <source>
        <dbReference type="EMBL" id="PSG90652.1"/>
    </source>
</evidence>
<name>A0A2T1NDX7_9FLAO</name>
<organism evidence="13 14">
    <name type="scientific">Aurantibacter aestuarii</name>
    <dbReference type="NCBI Taxonomy" id="1266046"/>
    <lineage>
        <taxon>Bacteria</taxon>
        <taxon>Pseudomonadati</taxon>
        <taxon>Bacteroidota</taxon>
        <taxon>Flavobacteriia</taxon>
        <taxon>Flavobacteriales</taxon>
        <taxon>Flavobacteriaceae</taxon>
        <taxon>Aurantibacter</taxon>
    </lineage>
</organism>
<keyword evidence="3 8" id="KW-1134">Transmembrane beta strand</keyword>
<dbReference type="OrthoDB" id="9768177at2"/>
<keyword evidence="6 8" id="KW-0472">Membrane</keyword>
<accession>A0A2T1NDX7</accession>
<evidence type="ECO:0000259" key="11">
    <source>
        <dbReference type="Pfam" id="PF00593"/>
    </source>
</evidence>
<evidence type="ECO:0000259" key="12">
    <source>
        <dbReference type="Pfam" id="PF07715"/>
    </source>
</evidence>
<dbReference type="FunFam" id="2.170.130.10:FF:000008">
    <property type="entry name" value="SusC/RagA family TonB-linked outer membrane protein"/>
    <property type="match status" value="1"/>
</dbReference>
<evidence type="ECO:0000256" key="6">
    <source>
        <dbReference type="ARBA" id="ARBA00023136"/>
    </source>
</evidence>
<dbReference type="InterPro" id="IPR000531">
    <property type="entry name" value="Beta-barrel_TonB"/>
</dbReference>
<dbReference type="Pfam" id="PF00593">
    <property type="entry name" value="TonB_dep_Rec_b-barrel"/>
    <property type="match status" value="1"/>
</dbReference>
<sequence length="1035" mass="114064">MKVFIQKLYLILCLVPTIFMAQSIVTGNVSEKASGLPLPGVNIIIKNSSTGTSADFDGNYSLQVNPGDVIVFSYVGFVTQEIPYTNQKTINVALAEDSAQLDEVVIIGYGSVKKEDLTGSVDLVTSKDFNKGNIVSTDQLLQGKAAGVRITNDGGSPDSNPNIRIRGSASLNASNSPLIVIDGVPLGNQNPAGNSNPLSLVNPNDVESFTILKDASATAIYGARASNGVIIITTKRGTSGAPKYNFSTDTTVNTGGNDLDIMDSATYVQFINQYFPTKAELLGVPVGSVQTSEEIAQIISTPSGERAIYDTDWRENILRTAITSNTNFGVNAFLFDKLPTRMSVGYTNAKGIVIEDDYERFTGSLNMSPKFLDNNLKVNLNSKVVYAEKNAIDAGGILGNAIGFNPTQPIYNNAPDNRFGGYFQNTIVEGNNLITDGQINPLSLAEQRERPETVKRFLGNIELDYTLPFFPDLKIVTNIGLDASKSRIEERYSDNAVQTYRFDQNNSDIDTNFVFNPGTNYREFQTITNTTFDLYTQYRKEFETGFLNNFDVQIGYSYQNFKNDGNRQIFNYNVDTGIREETINPDNPNNRYFNEYNLQSFFARSNVNLNNKYLLTFSLRADASSLFVSDDIWDSDVWGFFPAAALAWKVNEEPFLKNSSTVNDLKLRLGIGQTGQNDITGAVGFYPSTPFFQAGNANSQYFPNSSLYAALPFNPDLTWEKTTTYNAGLDFSFFKNGFINGAFDIYQRETTDLLAKAPVPAGQGLTNEFIDNIGSSESKGFELNLNLRPVVTEHVELSFNGNIGYNKTEITDLEGADLLEAGGNVRGTGTTLLYHKVGLQAGSAWVLKQVYDVAGNPIPGAFADLNGDNVIDNDDRYFEQIAPNWTYGFGMNFTYKTWDLSSSFRGQVGGHVYNQTKLNYGFTESAIPQNASSLTNVLNFYTGAANPAFTDYSNQNVVYSDFFLEDATFLRCDNITLGKRFDNMIKNGSVRFYAAVSNAFIITDYTGQDPENFGGIDGAFYPRPRSFTFGLNLDF</sequence>
<dbReference type="AlphaFoldDB" id="A0A2T1NDX7"/>
<dbReference type="NCBIfam" id="TIGR04056">
    <property type="entry name" value="OMP_RagA_SusC"/>
    <property type="match status" value="1"/>
</dbReference>
<dbReference type="Gene3D" id="2.40.170.20">
    <property type="entry name" value="TonB-dependent receptor, beta-barrel domain"/>
    <property type="match status" value="1"/>
</dbReference>
<evidence type="ECO:0000256" key="3">
    <source>
        <dbReference type="ARBA" id="ARBA00022452"/>
    </source>
</evidence>
<dbReference type="InterPro" id="IPR023996">
    <property type="entry name" value="TonB-dep_OMP_SusC/RagA"/>
</dbReference>
<dbReference type="SUPFAM" id="SSF56935">
    <property type="entry name" value="Porins"/>
    <property type="match status" value="1"/>
</dbReference>
<proteinExistence type="inferred from homology"/>
<dbReference type="Gene3D" id="2.170.130.10">
    <property type="entry name" value="TonB-dependent receptor, plug domain"/>
    <property type="match status" value="1"/>
</dbReference>
<dbReference type="InterPro" id="IPR023997">
    <property type="entry name" value="TonB-dep_OMP_SusC/RagA_CS"/>
</dbReference>
<reference evidence="13 14" key="1">
    <citation type="submission" date="2018-03" db="EMBL/GenBank/DDBJ databases">
        <title>Mesoflavibacter sp. HG37 and Mesoflavibacter sp. HG96 sp.nov., two marine bacteria isolated from seawater of Western Pacific Ocean.</title>
        <authorList>
            <person name="Cheng H."/>
            <person name="Wu Y.-H."/>
            <person name="Guo L.-L."/>
            <person name="Xu X.-W."/>
        </authorList>
    </citation>
    <scope>NUCLEOTIDE SEQUENCE [LARGE SCALE GENOMIC DNA]</scope>
    <source>
        <strain evidence="13 14">KCTC 32269</strain>
    </source>
</reference>
<evidence type="ECO:0000256" key="4">
    <source>
        <dbReference type="ARBA" id="ARBA00022692"/>
    </source>
</evidence>
<evidence type="ECO:0000256" key="8">
    <source>
        <dbReference type="PROSITE-ProRule" id="PRU01360"/>
    </source>
</evidence>
<dbReference type="Pfam" id="PF07715">
    <property type="entry name" value="Plug"/>
    <property type="match status" value="1"/>
</dbReference>
<dbReference type="RefSeq" id="WP_106462793.1">
    <property type="nucleotide sequence ID" value="NZ_PXOQ01000007.1"/>
</dbReference>
<feature type="chain" id="PRO_5015737413" evidence="10">
    <location>
        <begin position="22"/>
        <end position="1035"/>
    </location>
</feature>
<evidence type="ECO:0000256" key="2">
    <source>
        <dbReference type="ARBA" id="ARBA00022448"/>
    </source>
</evidence>
<dbReference type="SUPFAM" id="SSF49464">
    <property type="entry name" value="Carboxypeptidase regulatory domain-like"/>
    <property type="match status" value="1"/>
</dbReference>
<feature type="domain" description="TonB-dependent receptor plug" evidence="12">
    <location>
        <begin position="114"/>
        <end position="229"/>
    </location>
</feature>
<comment type="caution">
    <text evidence="13">The sequence shown here is derived from an EMBL/GenBank/DDBJ whole genome shotgun (WGS) entry which is preliminary data.</text>
</comment>
<evidence type="ECO:0000256" key="7">
    <source>
        <dbReference type="ARBA" id="ARBA00023237"/>
    </source>
</evidence>
<keyword evidence="2 8" id="KW-0813">Transport</keyword>
<feature type="signal peptide" evidence="10">
    <location>
        <begin position="1"/>
        <end position="21"/>
    </location>
</feature>